<keyword evidence="1" id="KW-0732">Signal</keyword>
<dbReference type="InterPro" id="IPR026444">
    <property type="entry name" value="Secre_tail"/>
</dbReference>
<dbReference type="NCBIfam" id="TIGR04183">
    <property type="entry name" value="Por_Secre_tail"/>
    <property type="match status" value="1"/>
</dbReference>
<dbReference type="RefSeq" id="WP_091511392.1">
    <property type="nucleotide sequence ID" value="NZ_FOLE01000005.1"/>
</dbReference>
<keyword evidence="4" id="KW-1185">Reference proteome</keyword>
<dbReference type="EMBL" id="FOLE01000005">
    <property type="protein sequence ID" value="SFC37454.1"/>
    <property type="molecule type" value="Genomic_DNA"/>
</dbReference>
<feature type="signal peptide" evidence="1">
    <location>
        <begin position="1"/>
        <end position="20"/>
    </location>
</feature>
<dbReference type="Proteomes" id="UP000199514">
    <property type="component" value="Unassembled WGS sequence"/>
</dbReference>
<name>A0A1I1IMG5_9BACT</name>
<feature type="chain" id="PRO_5011589015" evidence="1">
    <location>
        <begin position="21"/>
        <end position="523"/>
    </location>
</feature>
<dbReference type="Pfam" id="PF18962">
    <property type="entry name" value="Por_Secre_tail"/>
    <property type="match status" value="1"/>
</dbReference>
<dbReference type="OrthoDB" id="1522390at2"/>
<dbReference type="AlphaFoldDB" id="A0A1I1IMG5"/>
<organism evidence="3 4">
    <name type="scientific">Flexibacter flexilis DSM 6793</name>
    <dbReference type="NCBI Taxonomy" id="927664"/>
    <lineage>
        <taxon>Bacteria</taxon>
        <taxon>Pseudomonadati</taxon>
        <taxon>Bacteroidota</taxon>
        <taxon>Cytophagia</taxon>
        <taxon>Cytophagales</taxon>
        <taxon>Flexibacteraceae</taxon>
        <taxon>Flexibacter</taxon>
    </lineage>
</organism>
<dbReference type="Gene3D" id="2.40.128.720">
    <property type="match status" value="5"/>
</dbReference>
<feature type="domain" description="Secretion system C-terminal sorting" evidence="2">
    <location>
        <begin position="450"/>
        <end position="519"/>
    </location>
</feature>
<gene>
    <name evidence="3" type="ORF">SAMN05421780_10523</name>
</gene>
<proteinExistence type="predicted"/>
<accession>A0A1I1IMG5</accession>
<dbReference type="STRING" id="927664.SAMN05421780_10523"/>
<protein>
    <submittedName>
        <fullName evidence="3">Por secretion system C-terminal sorting domain-containing protein</fullName>
    </submittedName>
</protein>
<evidence type="ECO:0000256" key="1">
    <source>
        <dbReference type="SAM" id="SignalP"/>
    </source>
</evidence>
<evidence type="ECO:0000313" key="4">
    <source>
        <dbReference type="Proteomes" id="UP000199514"/>
    </source>
</evidence>
<sequence>MNYHFTRLFGLLFFAFNSWAQTAPNAKTTHAPLIPNASNINPLTRTTALKAPNNNSSTTDTYAIKQQLDSVVAPLSKKYCYTYNASGKTLSEIQYSWAAGINSWIYYLKNEYTYDTNGRQTQSSTYINSMFNTWIGSEKNEYTYNAIGNNTLIIYYVWNTTNHNWQYSTKHEYIYNTNNQLIQDTYYNWSNNVWVAYSKINYTYTNNNQTQAATYKWNANNNNWTNYSKEDYVYNNVNQLTQKITAHWGGNVWANDYKYEYAYINNNLTQIITNSWGTTSNTWSNYIKEEYTYNTNNQVLLYTTYYFSNNSWVGMSKFEYIYDANSSLTTNIHSTWNSSNSSWRNYLKSEFTYNSNNDETSESYYAWDNTANTWLSYGKQDYTHNTAYAKTALVLPYSLSNARFFSSMVLSRQNSSWVNSTWQVDSTFTYYYSPQGATSVRENEQTAASLYPVPAKDILNIALLDNENEATIEIFDMQGRKVLAQNLLQNVSQITVNQLQTGLYLYNIRTTNERVQNGKFVKQ</sequence>
<evidence type="ECO:0000313" key="3">
    <source>
        <dbReference type="EMBL" id="SFC37454.1"/>
    </source>
</evidence>
<evidence type="ECO:0000259" key="2">
    <source>
        <dbReference type="Pfam" id="PF18962"/>
    </source>
</evidence>
<reference evidence="3 4" key="1">
    <citation type="submission" date="2016-10" db="EMBL/GenBank/DDBJ databases">
        <authorList>
            <person name="de Groot N.N."/>
        </authorList>
    </citation>
    <scope>NUCLEOTIDE SEQUENCE [LARGE SCALE GENOMIC DNA]</scope>
    <source>
        <strain evidence="3 4">DSM 6793</strain>
    </source>
</reference>